<protein>
    <submittedName>
        <fullName evidence="2">Uncharacterized protein</fullName>
    </submittedName>
</protein>
<feature type="region of interest" description="Disordered" evidence="1">
    <location>
        <begin position="26"/>
        <end position="57"/>
    </location>
</feature>
<evidence type="ECO:0000256" key="1">
    <source>
        <dbReference type="SAM" id="MobiDB-lite"/>
    </source>
</evidence>
<comment type="caution">
    <text evidence="2">The sequence shown here is derived from an EMBL/GenBank/DDBJ whole genome shotgun (WGS) entry which is preliminary data.</text>
</comment>
<evidence type="ECO:0000313" key="2">
    <source>
        <dbReference type="EMBL" id="CAK9064866.1"/>
    </source>
</evidence>
<proteinExistence type="predicted"/>
<reference evidence="2 3" key="1">
    <citation type="submission" date="2024-02" db="EMBL/GenBank/DDBJ databases">
        <authorList>
            <person name="Chen Y."/>
            <person name="Shah S."/>
            <person name="Dougan E. K."/>
            <person name="Thang M."/>
            <person name="Chan C."/>
        </authorList>
    </citation>
    <scope>NUCLEOTIDE SEQUENCE [LARGE SCALE GENOMIC DNA]</scope>
</reference>
<sequence length="118" mass="13033">MGLHDNESPGPFTVFPSCGEDFAQQAMDAPWIPMSEEEDQRPVASEPLQERSFDDQEPVQAVKEAVLVDECPEGAVPVEAPVAFEDLTSEFTEIEETVCSTAFFWMSFCFVFCVGSKG</sequence>
<accession>A0ABP0NN05</accession>
<dbReference type="Proteomes" id="UP001642484">
    <property type="component" value="Unassembled WGS sequence"/>
</dbReference>
<dbReference type="EMBL" id="CAXAMN010021953">
    <property type="protein sequence ID" value="CAK9064866.1"/>
    <property type="molecule type" value="Genomic_DNA"/>
</dbReference>
<name>A0ABP0NN05_9DINO</name>
<evidence type="ECO:0000313" key="3">
    <source>
        <dbReference type="Proteomes" id="UP001642484"/>
    </source>
</evidence>
<keyword evidence="3" id="KW-1185">Reference proteome</keyword>
<gene>
    <name evidence="2" type="ORF">CCMP2556_LOCUS31890</name>
</gene>
<organism evidence="2 3">
    <name type="scientific">Durusdinium trenchii</name>
    <dbReference type="NCBI Taxonomy" id="1381693"/>
    <lineage>
        <taxon>Eukaryota</taxon>
        <taxon>Sar</taxon>
        <taxon>Alveolata</taxon>
        <taxon>Dinophyceae</taxon>
        <taxon>Suessiales</taxon>
        <taxon>Symbiodiniaceae</taxon>
        <taxon>Durusdinium</taxon>
    </lineage>
</organism>